<dbReference type="AlphaFoldDB" id="A0A6G0VXM1"/>
<dbReference type="PANTHER" id="PTHR45749">
    <property type="match status" value="1"/>
</dbReference>
<dbReference type="InterPro" id="IPR012337">
    <property type="entry name" value="RNaseH-like_sf"/>
</dbReference>
<feature type="non-terminal residue" evidence="1">
    <location>
        <position position="1"/>
    </location>
</feature>
<name>A0A6G0VXM1_APHCR</name>
<dbReference type="EMBL" id="VUJU01010950">
    <property type="protein sequence ID" value="KAF0712367.1"/>
    <property type="molecule type" value="Genomic_DNA"/>
</dbReference>
<proteinExistence type="predicted"/>
<sequence>QPERRLGELFLGFYNTEFTNSLTLFTLITNVLTEFKLSVTDCRGQCYDGAANVSGYITGLQKRITDVENRALYVHCVAHTLNLVVQDDMMKIDKIRDFLIMIKSIIVYVRSFPKRQAMFHALQAEHDSNKIPNHSDHFVQLDDA</sequence>
<keyword evidence="2" id="KW-1185">Reference proteome</keyword>
<protein>
    <submittedName>
        <fullName evidence="1">Uncharacterized protein</fullName>
    </submittedName>
</protein>
<evidence type="ECO:0000313" key="2">
    <source>
        <dbReference type="Proteomes" id="UP000478052"/>
    </source>
</evidence>
<accession>A0A6G0VXM1</accession>
<dbReference type="SUPFAM" id="SSF53098">
    <property type="entry name" value="Ribonuclease H-like"/>
    <property type="match status" value="1"/>
</dbReference>
<evidence type="ECO:0000313" key="1">
    <source>
        <dbReference type="EMBL" id="KAF0712367.1"/>
    </source>
</evidence>
<feature type="non-terminal residue" evidence="1">
    <location>
        <position position="144"/>
    </location>
</feature>
<gene>
    <name evidence="1" type="ORF">FWK35_00025727</name>
</gene>
<comment type="caution">
    <text evidence="1">The sequence shown here is derived from an EMBL/GenBank/DDBJ whole genome shotgun (WGS) entry which is preliminary data.</text>
</comment>
<dbReference type="Proteomes" id="UP000478052">
    <property type="component" value="Unassembled WGS sequence"/>
</dbReference>
<dbReference type="OrthoDB" id="6608753at2759"/>
<reference evidence="1 2" key="1">
    <citation type="submission" date="2019-08" db="EMBL/GenBank/DDBJ databases">
        <title>Whole genome of Aphis craccivora.</title>
        <authorList>
            <person name="Voronova N.V."/>
            <person name="Shulinski R.S."/>
            <person name="Bandarenka Y.V."/>
            <person name="Zhorov D.G."/>
            <person name="Warner D."/>
        </authorList>
    </citation>
    <scope>NUCLEOTIDE SEQUENCE [LARGE SCALE GENOMIC DNA]</scope>
    <source>
        <strain evidence="1">180601</strain>
        <tissue evidence="1">Whole Body</tissue>
    </source>
</reference>
<organism evidence="1 2">
    <name type="scientific">Aphis craccivora</name>
    <name type="common">Cowpea aphid</name>
    <dbReference type="NCBI Taxonomy" id="307492"/>
    <lineage>
        <taxon>Eukaryota</taxon>
        <taxon>Metazoa</taxon>
        <taxon>Ecdysozoa</taxon>
        <taxon>Arthropoda</taxon>
        <taxon>Hexapoda</taxon>
        <taxon>Insecta</taxon>
        <taxon>Pterygota</taxon>
        <taxon>Neoptera</taxon>
        <taxon>Paraneoptera</taxon>
        <taxon>Hemiptera</taxon>
        <taxon>Sternorrhyncha</taxon>
        <taxon>Aphidomorpha</taxon>
        <taxon>Aphidoidea</taxon>
        <taxon>Aphididae</taxon>
        <taxon>Aphidini</taxon>
        <taxon>Aphis</taxon>
        <taxon>Aphis</taxon>
    </lineage>
</organism>
<dbReference type="PANTHER" id="PTHR45749:SF21">
    <property type="entry name" value="DUF4371 DOMAIN-CONTAINING PROTEIN"/>
    <property type="match status" value="1"/>
</dbReference>